<evidence type="ECO:0000313" key="2">
    <source>
        <dbReference type="Proteomes" id="UP000023566"/>
    </source>
</evidence>
<protein>
    <submittedName>
        <fullName evidence="1">UDP-glucose 4-epimerase</fullName>
    </submittedName>
</protein>
<name>A0ABC9VAT4_9BACL</name>
<dbReference type="AlphaFoldDB" id="A0ABC9VAT4"/>
<organism evidence="1 2">
    <name type="scientific">Parageobacillus genomosp. 1</name>
    <dbReference type="NCBI Taxonomy" id="1295642"/>
    <lineage>
        <taxon>Bacteria</taxon>
        <taxon>Bacillati</taxon>
        <taxon>Bacillota</taxon>
        <taxon>Bacilli</taxon>
        <taxon>Bacillales</taxon>
        <taxon>Anoxybacillaceae</taxon>
        <taxon>Parageobacillus</taxon>
    </lineage>
</organism>
<evidence type="ECO:0000313" key="1">
    <source>
        <dbReference type="EMBL" id="EZP75239.1"/>
    </source>
</evidence>
<dbReference type="EMBL" id="AOTZ01000009">
    <property type="protein sequence ID" value="EZP75239.1"/>
    <property type="molecule type" value="Genomic_DNA"/>
</dbReference>
<dbReference type="InterPro" id="IPR036291">
    <property type="entry name" value="NAD(P)-bd_dom_sf"/>
</dbReference>
<proteinExistence type="predicted"/>
<dbReference type="SUPFAM" id="SSF51735">
    <property type="entry name" value="NAD(P)-binding Rossmann-fold domains"/>
    <property type="match status" value="1"/>
</dbReference>
<keyword evidence="2" id="KW-1185">Reference proteome</keyword>
<accession>A0ABC9VAT4</accession>
<comment type="caution">
    <text evidence="1">The sequence shown here is derived from an EMBL/GenBank/DDBJ whole genome shotgun (WGS) entry which is preliminary data.</text>
</comment>
<sequence>MLHPRIYEELGWKAEYSLEQIIESAWKWHSRNVK</sequence>
<gene>
    <name evidence="1" type="ORF">H839_17103</name>
</gene>
<dbReference type="Gene3D" id="3.90.25.10">
    <property type="entry name" value="UDP-galactose 4-epimerase, domain 1"/>
    <property type="match status" value="1"/>
</dbReference>
<reference evidence="1 2" key="1">
    <citation type="journal article" date="2014" name="Appl. Microbiol. Biotechnol.">
        <title>Transformable facultative thermophile Geobacillus stearothermophilus NUB3621 as a host strain for metabolic engineering.</title>
        <authorList>
            <person name="Blanchard K."/>
            <person name="Robic S."/>
            <person name="Matsumura I."/>
        </authorList>
    </citation>
    <scope>NUCLEOTIDE SEQUENCE [LARGE SCALE GENOMIC DNA]</scope>
    <source>
        <strain evidence="1 2">NUB3621</strain>
    </source>
</reference>
<dbReference type="Proteomes" id="UP000023566">
    <property type="component" value="Chromosome"/>
</dbReference>